<sequence>MQELEAANVQLRKMCVEVKIKAEIVAEALAKKLKPSCRREMAMHAVSSQGVDPTGVRGV</sequence>
<dbReference type="Proteomes" id="UP000494120">
    <property type="component" value="Unassembled WGS sequence"/>
</dbReference>
<keyword evidence="2" id="KW-1185">Reference proteome</keyword>
<reference evidence="1 2" key="1">
    <citation type="submission" date="2019-09" db="EMBL/GenBank/DDBJ databases">
        <authorList>
            <person name="Depoorter E."/>
        </authorList>
    </citation>
    <scope>NUCLEOTIDE SEQUENCE [LARGE SCALE GENOMIC DNA]</scope>
    <source>
        <strain evidence="1 2">R-17378</strain>
    </source>
</reference>
<protein>
    <submittedName>
        <fullName evidence="1">IS407A, transposase OrfA</fullName>
    </submittedName>
</protein>
<gene>
    <name evidence="1" type="ORF">BLA17378_03442</name>
</gene>
<evidence type="ECO:0000313" key="2">
    <source>
        <dbReference type="Proteomes" id="UP000494120"/>
    </source>
</evidence>
<evidence type="ECO:0000313" key="1">
    <source>
        <dbReference type="EMBL" id="VWC73697.1"/>
    </source>
</evidence>
<dbReference type="EMBL" id="CABVQG010000011">
    <property type="protein sequence ID" value="VWC73697.1"/>
    <property type="molecule type" value="Genomic_DNA"/>
</dbReference>
<proteinExistence type="predicted"/>
<name>A0ABY6XXG3_9BURK</name>
<comment type="caution">
    <text evidence="1">The sequence shown here is derived from an EMBL/GenBank/DDBJ whole genome shotgun (WGS) entry which is preliminary data.</text>
</comment>
<accession>A0ABY6XXG3</accession>
<organism evidence="1 2">
    <name type="scientific">Burkholderia aenigmatica</name>
    <dbReference type="NCBI Taxonomy" id="2015348"/>
    <lineage>
        <taxon>Bacteria</taxon>
        <taxon>Pseudomonadati</taxon>
        <taxon>Pseudomonadota</taxon>
        <taxon>Betaproteobacteria</taxon>
        <taxon>Burkholderiales</taxon>
        <taxon>Burkholderiaceae</taxon>
        <taxon>Burkholderia</taxon>
        <taxon>Burkholderia cepacia complex</taxon>
    </lineage>
</organism>